<name>A0A0C9STC8_PAXIN</name>
<keyword evidence="3" id="KW-1185">Reference proteome</keyword>
<dbReference type="HOGENOM" id="CLU_1806800_0_0_1"/>
<accession>A0A0C9STC8</accession>
<sequence length="143" mass="15163">MLAITTNAAKPTPHLCGASLGTSRGPREKKMDIGCFSRVVKSLPLAIEYRIPNSKKVLSVADDRPPDYPYGTQMPIRTPNGLGGHFTQVPVRTHEGQMGPNGVSTRSQDPDRSQGVGVDPDTRSGHVGRSGRPHALPGSSAVV</sequence>
<dbReference type="Proteomes" id="UP000053647">
    <property type="component" value="Unassembled WGS sequence"/>
</dbReference>
<proteinExistence type="predicted"/>
<evidence type="ECO:0000313" key="3">
    <source>
        <dbReference type="Proteomes" id="UP000053647"/>
    </source>
</evidence>
<protein>
    <submittedName>
        <fullName evidence="2">Uncharacterized protein</fullName>
    </submittedName>
</protein>
<feature type="region of interest" description="Disordered" evidence="1">
    <location>
        <begin position="59"/>
        <end position="143"/>
    </location>
</feature>
<organism evidence="2 3">
    <name type="scientific">Paxillus involutus ATCC 200175</name>
    <dbReference type="NCBI Taxonomy" id="664439"/>
    <lineage>
        <taxon>Eukaryota</taxon>
        <taxon>Fungi</taxon>
        <taxon>Dikarya</taxon>
        <taxon>Basidiomycota</taxon>
        <taxon>Agaricomycotina</taxon>
        <taxon>Agaricomycetes</taxon>
        <taxon>Agaricomycetidae</taxon>
        <taxon>Boletales</taxon>
        <taxon>Paxilineae</taxon>
        <taxon>Paxillaceae</taxon>
        <taxon>Paxillus</taxon>
    </lineage>
</organism>
<reference evidence="3" key="2">
    <citation type="submission" date="2015-01" db="EMBL/GenBank/DDBJ databases">
        <title>Evolutionary Origins and Diversification of the Mycorrhizal Mutualists.</title>
        <authorList>
            <consortium name="DOE Joint Genome Institute"/>
            <consortium name="Mycorrhizal Genomics Consortium"/>
            <person name="Kohler A."/>
            <person name="Kuo A."/>
            <person name="Nagy L.G."/>
            <person name="Floudas D."/>
            <person name="Copeland A."/>
            <person name="Barry K.W."/>
            <person name="Cichocki N."/>
            <person name="Veneault-Fourrey C."/>
            <person name="LaButti K."/>
            <person name="Lindquist E.A."/>
            <person name="Lipzen A."/>
            <person name="Lundell T."/>
            <person name="Morin E."/>
            <person name="Murat C."/>
            <person name="Riley R."/>
            <person name="Ohm R."/>
            <person name="Sun H."/>
            <person name="Tunlid A."/>
            <person name="Henrissat B."/>
            <person name="Grigoriev I.V."/>
            <person name="Hibbett D.S."/>
            <person name="Martin F."/>
        </authorList>
    </citation>
    <scope>NUCLEOTIDE SEQUENCE [LARGE SCALE GENOMIC DNA]</scope>
    <source>
        <strain evidence="3">ATCC 200175</strain>
    </source>
</reference>
<dbReference type="EMBL" id="KN821049">
    <property type="protein sequence ID" value="KIJ05340.1"/>
    <property type="molecule type" value="Genomic_DNA"/>
</dbReference>
<evidence type="ECO:0000313" key="2">
    <source>
        <dbReference type="EMBL" id="KIJ05340.1"/>
    </source>
</evidence>
<gene>
    <name evidence="2" type="ORF">PAXINDRAFT_21386</name>
</gene>
<reference evidence="2 3" key="1">
    <citation type="submission" date="2014-06" db="EMBL/GenBank/DDBJ databases">
        <authorList>
            <consortium name="DOE Joint Genome Institute"/>
            <person name="Kuo A."/>
            <person name="Kohler A."/>
            <person name="Nagy L.G."/>
            <person name="Floudas D."/>
            <person name="Copeland A."/>
            <person name="Barry K.W."/>
            <person name="Cichocki N."/>
            <person name="Veneault-Fourrey C."/>
            <person name="LaButti K."/>
            <person name="Lindquist E.A."/>
            <person name="Lipzen A."/>
            <person name="Lundell T."/>
            <person name="Morin E."/>
            <person name="Murat C."/>
            <person name="Sun H."/>
            <person name="Tunlid A."/>
            <person name="Henrissat B."/>
            <person name="Grigoriev I.V."/>
            <person name="Hibbett D.S."/>
            <person name="Martin F."/>
            <person name="Nordberg H.P."/>
            <person name="Cantor M.N."/>
            <person name="Hua S.X."/>
        </authorList>
    </citation>
    <scope>NUCLEOTIDE SEQUENCE [LARGE SCALE GENOMIC DNA]</scope>
    <source>
        <strain evidence="2 3">ATCC 200175</strain>
    </source>
</reference>
<dbReference type="AlphaFoldDB" id="A0A0C9STC8"/>
<evidence type="ECO:0000256" key="1">
    <source>
        <dbReference type="SAM" id="MobiDB-lite"/>
    </source>
</evidence>